<dbReference type="CDD" id="cd05398">
    <property type="entry name" value="NT_ClassII-CCAase"/>
    <property type="match status" value="1"/>
</dbReference>
<sequence>MTLAVSGLACRSHLAPTPHRLSLLCLRKVRCFSKSAAAVEPVADSPSLGERDRKNDAPVTVSKDRKEKQPEWKKLSSKELGIKMSSIPKPTRLILSGLRQKGYEVYLVGGCVRDLILKRTPKDFDIITSAELKEVKKTFLRCEIVGKRFPICHVHVNDATVEVSSFSTCERHSSKKFDSLRRPPGCNRHDYIRWRNCLQRDFTINGLMFDPFDKIVYDYMGGIRDIRKSKMRTVIPANISFAEDCGKDPHGNELYASIWVFGGIVEVIMEIWAPRVPSTRPGFRRRDESSNMLLSLFSNLDKYVAPNQPCHSSLWIAILAFHKALYDKPRDPLVIAAFSLAVSNGGSLPEAVEIVRTMSQPHVMTFHEILEPVTTTRSKNALINEVVDLAASVKAMLRKMTDPDYVSQAMMKFRKAPCSDLVFIPLTLSLRVCKIFESIKRELGRESVPKIGQRIDYDSLALGCLPEVQQMFATVVFDTVYPPTRKH</sequence>
<keyword evidence="7" id="KW-1185">Reference proteome</keyword>
<dbReference type="InterPro" id="IPR043519">
    <property type="entry name" value="NT_sf"/>
</dbReference>
<evidence type="ECO:0000256" key="2">
    <source>
        <dbReference type="ARBA" id="ARBA00022679"/>
    </source>
</evidence>
<dbReference type="GO" id="GO:0003723">
    <property type="term" value="F:RNA binding"/>
    <property type="evidence" value="ECO:0007669"/>
    <property type="project" value="UniProtKB-KW"/>
</dbReference>
<dbReference type="AlphaFoldDB" id="W9RBW1"/>
<comment type="similarity">
    <text evidence="1 3">Belongs to the tRNA nucleotidyltransferase/poly(A) polymerase family.</text>
</comment>
<dbReference type="eggNOG" id="KOG2159">
    <property type="taxonomic scope" value="Eukaryota"/>
</dbReference>
<gene>
    <name evidence="6" type="ORF">L484_013160</name>
</gene>
<evidence type="ECO:0000313" key="6">
    <source>
        <dbReference type="EMBL" id="EXB81219.1"/>
    </source>
</evidence>
<evidence type="ECO:0000259" key="5">
    <source>
        <dbReference type="Pfam" id="PF01743"/>
    </source>
</evidence>
<feature type="region of interest" description="Disordered" evidence="4">
    <location>
        <begin position="43"/>
        <end position="72"/>
    </location>
</feature>
<dbReference type="Gene3D" id="3.30.460.10">
    <property type="entry name" value="Beta Polymerase, domain 2"/>
    <property type="match status" value="1"/>
</dbReference>
<dbReference type="GO" id="GO:0001680">
    <property type="term" value="P:tRNA 3'-terminal CCA addition"/>
    <property type="evidence" value="ECO:0007669"/>
    <property type="project" value="UniProtKB-ARBA"/>
</dbReference>
<dbReference type="Proteomes" id="UP000030645">
    <property type="component" value="Unassembled WGS sequence"/>
</dbReference>
<evidence type="ECO:0000256" key="4">
    <source>
        <dbReference type="SAM" id="MobiDB-lite"/>
    </source>
</evidence>
<evidence type="ECO:0000256" key="3">
    <source>
        <dbReference type="RuleBase" id="RU003953"/>
    </source>
</evidence>
<feature type="domain" description="Poly A polymerase head" evidence="5">
    <location>
        <begin position="105"/>
        <end position="232"/>
    </location>
</feature>
<reference evidence="7" key="1">
    <citation type="submission" date="2013-01" db="EMBL/GenBank/DDBJ databases">
        <title>Draft Genome Sequence of a Mulberry Tree, Morus notabilis C.K. Schneid.</title>
        <authorList>
            <person name="He N."/>
            <person name="Zhao S."/>
        </authorList>
    </citation>
    <scope>NUCLEOTIDE SEQUENCE</scope>
</reference>
<evidence type="ECO:0000313" key="7">
    <source>
        <dbReference type="Proteomes" id="UP000030645"/>
    </source>
</evidence>
<dbReference type="InterPro" id="IPR052191">
    <property type="entry name" value="tRNA_ntf/polyA_polymerase_I"/>
</dbReference>
<evidence type="ECO:0000256" key="1">
    <source>
        <dbReference type="ARBA" id="ARBA00007265"/>
    </source>
</evidence>
<protein>
    <submittedName>
        <fullName evidence="6">Putative poly(A) polymerase</fullName>
    </submittedName>
</protein>
<dbReference type="PANTHER" id="PTHR43051:SF2">
    <property type="entry name" value="POLYNUCLEOTIDE ADENYLYLTRANSFERASE FAMILY PROTEIN-RELATED"/>
    <property type="match status" value="1"/>
</dbReference>
<proteinExistence type="inferred from homology"/>
<keyword evidence="3" id="KW-0694">RNA-binding</keyword>
<dbReference type="Pfam" id="PF01743">
    <property type="entry name" value="PolyA_pol"/>
    <property type="match status" value="1"/>
</dbReference>
<organism evidence="6 7">
    <name type="scientific">Morus notabilis</name>
    <dbReference type="NCBI Taxonomy" id="981085"/>
    <lineage>
        <taxon>Eukaryota</taxon>
        <taxon>Viridiplantae</taxon>
        <taxon>Streptophyta</taxon>
        <taxon>Embryophyta</taxon>
        <taxon>Tracheophyta</taxon>
        <taxon>Spermatophyta</taxon>
        <taxon>Magnoliopsida</taxon>
        <taxon>eudicotyledons</taxon>
        <taxon>Gunneridae</taxon>
        <taxon>Pentapetalae</taxon>
        <taxon>rosids</taxon>
        <taxon>fabids</taxon>
        <taxon>Rosales</taxon>
        <taxon>Moraceae</taxon>
        <taxon>Moreae</taxon>
        <taxon>Morus</taxon>
    </lineage>
</organism>
<name>W9RBW1_9ROSA</name>
<accession>W9RBW1</accession>
<dbReference type="SUPFAM" id="SSF81301">
    <property type="entry name" value="Nucleotidyltransferase"/>
    <property type="match status" value="1"/>
</dbReference>
<dbReference type="EMBL" id="KE344834">
    <property type="protein sequence ID" value="EXB81219.1"/>
    <property type="molecule type" value="Genomic_DNA"/>
</dbReference>
<dbReference type="STRING" id="981085.W9RBW1"/>
<feature type="compositionally biased region" description="Basic and acidic residues" evidence="4">
    <location>
        <begin position="49"/>
        <end position="72"/>
    </location>
</feature>
<dbReference type="PANTHER" id="PTHR43051">
    <property type="entry name" value="POLYNUCLEOTIDE ADENYLYLTRANSFERASE FAMILY PROTEIN"/>
    <property type="match status" value="1"/>
</dbReference>
<dbReference type="InterPro" id="IPR002646">
    <property type="entry name" value="PolA_pol_head_dom"/>
</dbReference>
<keyword evidence="2 3" id="KW-0808">Transferase</keyword>
<dbReference type="GO" id="GO:0016779">
    <property type="term" value="F:nucleotidyltransferase activity"/>
    <property type="evidence" value="ECO:0007669"/>
    <property type="project" value="InterPro"/>
</dbReference>